<dbReference type="EMBL" id="JAHRHJ020003025">
    <property type="protein sequence ID" value="KAH9292525.1"/>
    <property type="molecule type" value="Genomic_DNA"/>
</dbReference>
<dbReference type="Proteomes" id="UP000824469">
    <property type="component" value="Unassembled WGS sequence"/>
</dbReference>
<dbReference type="AlphaFoldDB" id="A0AA38F8I3"/>
<protein>
    <submittedName>
        <fullName evidence="1">Uncharacterized protein</fullName>
    </submittedName>
</protein>
<organism evidence="1 2">
    <name type="scientific">Taxus chinensis</name>
    <name type="common">Chinese yew</name>
    <name type="synonym">Taxus wallichiana var. chinensis</name>
    <dbReference type="NCBI Taxonomy" id="29808"/>
    <lineage>
        <taxon>Eukaryota</taxon>
        <taxon>Viridiplantae</taxon>
        <taxon>Streptophyta</taxon>
        <taxon>Embryophyta</taxon>
        <taxon>Tracheophyta</taxon>
        <taxon>Spermatophyta</taxon>
        <taxon>Pinopsida</taxon>
        <taxon>Pinidae</taxon>
        <taxon>Conifers II</taxon>
        <taxon>Cupressales</taxon>
        <taxon>Taxaceae</taxon>
        <taxon>Taxus</taxon>
    </lineage>
</organism>
<keyword evidence="2" id="KW-1185">Reference proteome</keyword>
<gene>
    <name evidence="1" type="ORF">KI387_042289</name>
</gene>
<evidence type="ECO:0000313" key="1">
    <source>
        <dbReference type="EMBL" id="KAH9292525.1"/>
    </source>
</evidence>
<evidence type="ECO:0000313" key="2">
    <source>
        <dbReference type="Proteomes" id="UP000824469"/>
    </source>
</evidence>
<reference evidence="1 2" key="1">
    <citation type="journal article" date="2021" name="Nat. Plants">
        <title>The Taxus genome provides insights into paclitaxel biosynthesis.</title>
        <authorList>
            <person name="Xiong X."/>
            <person name="Gou J."/>
            <person name="Liao Q."/>
            <person name="Li Y."/>
            <person name="Zhou Q."/>
            <person name="Bi G."/>
            <person name="Li C."/>
            <person name="Du R."/>
            <person name="Wang X."/>
            <person name="Sun T."/>
            <person name="Guo L."/>
            <person name="Liang H."/>
            <person name="Lu P."/>
            <person name="Wu Y."/>
            <person name="Zhang Z."/>
            <person name="Ro D.K."/>
            <person name="Shang Y."/>
            <person name="Huang S."/>
            <person name="Yan J."/>
        </authorList>
    </citation>
    <scope>NUCLEOTIDE SEQUENCE [LARGE SCALE GENOMIC DNA]</scope>
    <source>
        <strain evidence="1">Ta-2019</strain>
    </source>
</reference>
<comment type="caution">
    <text evidence="1">The sequence shown here is derived from an EMBL/GenBank/DDBJ whole genome shotgun (WGS) entry which is preliminary data.</text>
</comment>
<name>A0AA38F8I3_TAXCH</name>
<proteinExistence type="predicted"/>
<accession>A0AA38F8I3</accession>
<sequence>MDVMQTIMSLMLNEFEEPPYLWLSILMEGLGQEGECISHTLARKFLDRCSSKVKRCIQGMSSFVFDDKFLASNDCMYLSGCKEKSNMVDGHEEDIDNKHIHDEEEMVAKEPMMDKSYLRYIIHLYHDPFEEQEGSVSIMVTLSHFPPSMSMGKVEKRALDEEKGEENSVVPNLEILSFVDVGSSPRYDFSYFISPSILSFDGYTFEHDREMGMMCNMGYNGHILI</sequence>
<feature type="non-terminal residue" evidence="1">
    <location>
        <position position="225"/>
    </location>
</feature>